<accession>A0A445CQN2</accession>
<comment type="caution">
    <text evidence="1">The sequence shown here is derived from an EMBL/GenBank/DDBJ whole genome shotgun (WGS) entry which is preliminary data.</text>
</comment>
<sequence>MWTATMRCYRHTRSWRRVRDFRRTSLSRCWKVWGERSKGGISVR</sequence>
<evidence type="ECO:0000313" key="2">
    <source>
        <dbReference type="Proteomes" id="UP000289738"/>
    </source>
</evidence>
<proteinExistence type="predicted"/>
<dbReference type="AlphaFoldDB" id="A0A445CQN2"/>
<name>A0A445CQN2_ARAHY</name>
<dbReference type="EMBL" id="SDMP01000006">
    <property type="protein sequence ID" value="RYR53251.1"/>
    <property type="molecule type" value="Genomic_DNA"/>
</dbReference>
<evidence type="ECO:0000313" key="1">
    <source>
        <dbReference type="EMBL" id="RYR53251.1"/>
    </source>
</evidence>
<dbReference type="Proteomes" id="UP000289738">
    <property type="component" value="Chromosome A06"/>
</dbReference>
<protein>
    <submittedName>
        <fullName evidence="1">Uncharacterized protein</fullName>
    </submittedName>
</protein>
<reference evidence="1 2" key="1">
    <citation type="submission" date="2019-01" db="EMBL/GenBank/DDBJ databases">
        <title>Sequencing of cultivated peanut Arachis hypogaea provides insights into genome evolution and oil improvement.</title>
        <authorList>
            <person name="Chen X."/>
        </authorList>
    </citation>
    <scope>NUCLEOTIDE SEQUENCE [LARGE SCALE GENOMIC DNA]</scope>
    <source>
        <strain evidence="2">cv. Fuhuasheng</strain>
        <tissue evidence="1">Leaves</tissue>
    </source>
</reference>
<keyword evidence="2" id="KW-1185">Reference proteome</keyword>
<gene>
    <name evidence="1" type="ORF">Ahy_A06g028267</name>
</gene>
<organism evidence="1 2">
    <name type="scientific">Arachis hypogaea</name>
    <name type="common">Peanut</name>
    <dbReference type="NCBI Taxonomy" id="3818"/>
    <lineage>
        <taxon>Eukaryota</taxon>
        <taxon>Viridiplantae</taxon>
        <taxon>Streptophyta</taxon>
        <taxon>Embryophyta</taxon>
        <taxon>Tracheophyta</taxon>
        <taxon>Spermatophyta</taxon>
        <taxon>Magnoliopsida</taxon>
        <taxon>eudicotyledons</taxon>
        <taxon>Gunneridae</taxon>
        <taxon>Pentapetalae</taxon>
        <taxon>rosids</taxon>
        <taxon>fabids</taxon>
        <taxon>Fabales</taxon>
        <taxon>Fabaceae</taxon>
        <taxon>Papilionoideae</taxon>
        <taxon>50 kb inversion clade</taxon>
        <taxon>dalbergioids sensu lato</taxon>
        <taxon>Dalbergieae</taxon>
        <taxon>Pterocarpus clade</taxon>
        <taxon>Arachis</taxon>
    </lineage>
</organism>